<evidence type="ECO:0000313" key="1">
    <source>
        <dbReference type="EMBL" id="CAG8644274.1"/>
    </source>
</evidence>
<accession>A0A9N9DMV9</accession>
<organism evidence="1 2">
    <name type="scientific">Racocetra fulgida</name>
    <dbReference type="NCBI Taxonomy" id="60492"/>
    <lineage>
        <taxon>Eukaryota</taxon>
        <taxon>Fungi</taxon>
        <taxon>Fungi incertae sedis</taxon>
        <taxon>Mucoromycota</taxon>
        <taxon>Glomeromycotina</taxon>
        <taxon>Glomeromycetes</taxon>
        <taxon>Diversisporales</taxon>
        <taxon>Gigasporaceae</taxon>
        <taxon>Racocetra</taxon>
    </lineage>
</organism>
<evidence type="ECO:0000313" key="2">
    <source>
        <dbReference type="Proteomes" id="UP000789396"/>
    </source>
</evidence>
<proteinExistence type="predicted"/>
<dbReference type="AlphaFoldDB" id="A0A9N9DMV9"/>
<keyword evidence="2" id="KW-1185">Reference proteome</keyword>
<gene>
    <name evidence="1" type="ORF">RFULGI_LOCUS8197</name>
</gene>
<protein>
    <submittedName>
        <fullName evidence="1">19930_t:CDS:1</fullName>
    </submittedName>
</protein>
<comment type="caution">
    <text evidence="1">The sequence shown here is derived from an EMBL/GenBank/DDBJ whole genome shotgun (WGS) entry which is preliminary data.</text>
</comment>
<name>A0A9N9DMV9_9GLOM</name>
<reference evidence="1" key="1">
    <citation type="submission" date="2021-06" db="EMBL/GenBank/DDBJ databases">
        <authorList>
            <person name="Kallberg Y."/>
            <person name="Tangrot J."/>
            <person name="Rosling A."/>
        </authorList>
    </citation>
    <scope>NUCLEOTIDE SEQUENCE</scope>
    <source>
        <strain evidence="1">IN212</strain>
    </source>
</reference>
<dbReference type="Proteomes" id="UP000789396">
    <property type="component" value="Unassembled WGS sequence"/>
</dbReference>
<sequence>MNQNIEVIEDYYDFHHTYLKALINSISVDMIKEPFIGVLSKNVQDDGSMQKVFPRHYNNVQKAEIQYRVQKKAEYGRLMGNFKKALNYSMKDDDQKVLNELILSYISEKEKKRKAESQITVI</sequence>
<dbReference type="OrthoDB" id="2442883at2759"/>
<dbReference type="EMBL" id="CAJVPZ010012903">
    <property type="protein sequence ID" value="CAG8644274.1"/>
    <property type="molecule type" value="Genomic_DNA"/>
</dbReference>